<dbReference type="EMBL" id="LBJQ01000005">
    <property type="protein sequence ID" value="RXH38402.1"/>
    <property type="molecule type" value="Genomic_DNA"/>
</dbReference>
<comment type="similarity">
    <text evidence="1">Belongs to the OsmC/Ohr family.</text>
</comment>
<proteinExistence type="inferred from homology"/>
<dbReference type="Gene3D" id="2.20.25.10">
    <property type="match status" value="1"/>
</dbReference>
<dbReference type="Gene3D" id="3.30.300.20">
    <property type="match status" value="1"/>
</dbReference>
<sequence length="145" mass="15697">MSDNSKIVHTARTYTRGGREHGVARSADGYLDVRLAAPHSGNIGTSPEHLFAAAWSACLQHAIKSAARRTNVNVPTEIAIDAEMRLNVSEAGGYFLSADFNVSIPGIGREQAQVLVDEAHATCPYSKATRENIDVQIKLREPPSR</sequence>
<comment type="caution">
    <text evidence="2">The sequence shown here is derived from an EMBL/GenBank/DDBJ whole genome shotgun (WGS) entry which is preliminary data.</text>
</comment>
<keyword evidence="3" id="KW-1185">Reference proteome</keyword>
<evidence type="ECO:0000256" key="1">
    <source>
        <dbReference type="ARBA" id="ARBA00007378"/>
    </source>
</evidence>
<dbReference type="OrthoDB" id="9797508at2"/>
<evidence type="ECO:0000313" key="3">
    <source>
        <dbReference type="Proteomes" id="UP000289546"/>
    </source>
</evidence>
<accession>A0A4Q0SGW8</accession>
<dbReference type="InterPro" id="IPR015946">
    <property type="entry name" value="KH_dom-like_a/b"/>
</dbReference>
<reference evidence="2 3" key="1">
    <citation type="submission" date="2015-04" db="EMBL/GenBank/DDBJ databases">
        <title>Comparative genomics of rhizobia nodulating Arachis hypogaea in China.</title>
        <authorList>
            <person name="Li Y."/>
        </authorList>
    </citation>
    <scope>NUCLEOTIDE SEQUENCE [LARGE SCALE GENOMIC DNA]</scope>
    <source>
        <strain evidence="2 3">CCBAU 51757</strain>
    </source>
</reference>
<gene>
    <name evidence="2" type="ORF">XH99_01225</name>
</gene>
<dbReference type="InterPro" id="IPR003718">
    <property type="entry name" value="OsmC/Ohr_fam"/>
</dbReference>
<dbReference type="PANTHER" id="PTHR33797:SF2">
    <property type="entry name" value="ORGANIC HYDROPEROXIDE RESISTANCE PROTEIN-LIKE"/>
    <property type="match status" value="1"/>
</dbReference>
<dbReference type="Pfam" id="PF02566">
    <property type="entry name" value="OsmC"/>
    <property type="match status" value="1"/>
</dbReference>
<name>A0A4Q0SGW8_9BRAD</name>
<dbReference type="InterPro" id="IPR036102">
    <property type="entry name" value="OsmC/Ohrsf"/>
</dbReference>
<organism evidence="2 3">
    <name type="scientific">Bradyrhizobium nanningense</name>
    <dbReference type="NCBI Taxonomy" id="1325118"/>
    <lineage>
        <taxon>Bacteria</taxon>
        <taxon>Pseudomonadati</taxon>
        <taxon>Pseudomonadota</taxon>
        <taxon>Alphaproteobacteria</taxon>
        <taxon>Hyphomicrobiales</taxon>
        <taxon>Nitrobacteraceae</taxon>
        <taxon>Bradyrhizobium</taxon>
    </lineage>
</organism>
<dbReference type="SUPFAM" id="SSF82784">
    <property type="entry name" value="OsmC-like"/>
    <property type="match status" value="1"/>
</dbReference>
<evidence type="ECO:0000313" key="2">
    <source>
        <dbReference type="EMBL" id="RXH38402.1"/>
    </source>
</evidence>
<dbReference type="GO" id="GO:0006979">
    <property type="term" value="P:response to oxidative stress"/>
    <property type="evidence" value="ECO:0007669"/>
    <property type="project" value="InterPro"/>
</dbReference>
<dbReference type="Proteomes" id="UP000289546">
    <property type="component" value="Unassembled WGS sequence"/>
</dbReference>
<dbReference type="NCBIfam" id="TIGR03561">
    <property type="entry name" value="organ_hyd_perox"/>
    <property type="match status" value="1"/>
</dbReference>
<dbReference type="AlphaFoldDB" id="A0A4Q0SGW8"/>
<dbReference type="PANTHER" id="PTHR33797">
    <property type="entry name" value="ORGANIC HYDROPEROXIDE RESISTANCE PROTEIN-LIKE"/>
    <property type="match status" value="1"/>
</dbReference>
<protein>
    <submittedName>
        <fullName evidence="2">Peroxiredoxin</fullName>
    </submittedName>
</protein>
<dbReference type="RefSeq" id="WP_128916177.1">
    <property type="nucleotide sequence ID" value="NZ_LBJC01000077.1"/>
</dbReference>
<dbReference type="InterPro" id="IPR019953">
    <property type="entry name" value="OHR"/>
</dbReference>